<comment type="caution">
    <text evidence="1">The sequence shown here is derived from an EMBL/GenBank/DDBJ whole genome shotgun (WGS) entry which is preliminary data.</text>
</comment>
<organism evidence="1 2">
    <name type="scientific">Streptomyces achmelvichensis</name>
    <dbReference type="NCBI Taxonomy" id="3134111"/>
    <lineage>
        <taxon>Bacteria</taxon>
        <taxon>Bacillati</taxon>
        <taxon>Actinomycetota</taxon>
        <taxon>Actinomycetes</taxon>
        <taxon>Kitasatosporales</taxon>
        <taxon>Streptomycetaceae</taxon>
        <taxon>Streptomyces</taxon>
    </lineage>
</organism>
<name>A0ACC6Q854_9ACTN</name>
<gene>
    <name evidence="1" type="ORF">WKI67_41405</name>
</gene>
<proteinExistence type="predicted"/>
<dbReference type="EMBL" id="JBBKAJ010000022">
    <property type="protein sequence ID" value="MEJ8639799.1"/>
    <property type="molecule type" value="Genomic_DNA"/>
</dbReference>
<accession>A0ACC6Q854</accession>
<evidence type="ECO:0000313" key="1">
    <source>
        <dbReference type="EMBL" id="MEJ8639799.1"/>
    </source>
</evidence>
<evidence type="ECO:0000313" key="2">
    <source>
        <dbReference type="Proteomes" id="UP001377168"/>
    </source>
</evidence>
<protein>
    <submittedName>
        <fullName evidence="1">Site-specific integrase</fullName>
    </submittedName>
</protein>
<reference evidence="1" key="1">
    <citation type="submission" date="2024-03" db="EMBL/GenBank/DDBJ databases">
        <title>Novel Streptomyces species of biotechnological and ecological value are a feature of Machair soil.</title>
        <authorList>
            <person name="Prole J.R."/>
            <person name="Goodfellow M."/>
            <person name="Allenby N."/>
            <person name="Ward A.C."/>
        </authorList>
    </citation>
    <scope>NUCLEOTIDE SEQUENCE</scope>
    <source>
        <strain evidence="1">MS2.AVA.5</strain>
    </source>
</reference>
<dbReference type="Proteomes" id="UP001377168">
    <property type="component" value="Unassembled WGS sequence"/>
</dbReference>
<keyword evidence="2" id="KW-1185">Reference proteome</keyword>
<sequence>MGLTVEEYLATNPPPRPTLGDCVARVCPRWAGLSRTRLCVAHQRRWFADGRPDVESWARTAPAIYTTMGTVPLGELDQVVRGQVLLAYEVQLRRGGRISPAQVKSAVRWLIDHSVGDLLLADLPAKGQTTTFLRVWRRLFEYRTADRESEHTRTVVRLNVLNPRYDGGKVDFSDVHAPWVLHLGQQHVLQMAASGASAARMLLVGYAARWFAMFLRTLPEEGRRPAAVGRAGMTMYVRWLAERARDTVIYESLPREDPARDVIAERLLPSLASGHGPLLVTLPRHYELLHILRETLDLGRAWLSGIGAGGVHLLAQDVPSVPDRDDTESELEGRSQDALPEAVFLQLMEEENLALLPDGSPRNYVELALRTGRRPWEVRHLEFDCVEWHDVDVEAVDGSVQRRPYPFLIYWMQKVRRRHKLPLHPTDVAVITRQQEHLRQRFPQWFDADGRPLSPRMILFPTTRLSRANRLGERPYDTGTVGNWLGVWMIALDVLVDDQGNGFDRSRVFPYAFRHTYAQLRANAGVPMEILQVLMAHQMPSTTQIYYRVSHPRRVEAVRAIAAKYQFDVVGGRLRHRSGDEDLALRVRAGVGSVPVPGGSCHEMNNVRADGHGCPVYYRCFSCKFFTTNFSQLPELRQLRDAKAQQLALLEAAYGSVLTPNALTRANMELLRQEIIQVDELTAKCETDLGSLTDSDRATVEAWMHSRDRFVTVIPVAAVLAGRQQLDRPTTDPILLTGEAQ</sequence>